<protein>
    <submittedName>
        <fullName evidence="2">Uncharacterized protein</fullName>
    </submittedName>
</protein>
<evidence type="ECO:0000313" key="2">
    <source>
        <dbReference type="EMBL" id="KAJ4976689.1"/>
    </source>
</evidence>
<keyword evidence="3" id="KW-1185">Reference proteome</keyword>
<gene>
    <name evidence="2" type="ORF">NE237_001795</name>
</gene>
<name>A0A9Q0KUT5_9MAGN</name>
<proteinExistence type="predicted"/>
<reference evidence="2" key="1">
    <citation type="journal article" date="2023" name="Plant J.">
        <title>The genome of the king protea, Protea cynaroides.</title>
        <authorList>
            <person name="Chang J."/>
            <person name="Duong T.A."/>
            <person name="Schoeman C."/>
            <person name="Ma X."/>
            <person name="Roodt D."/>
            <person name="Barker N."/>
            <person name="Li Z."/>
            <person name="Van de Peer Y."/>
            <person name="Mizrachi E."/>
        </authorList>
    </citation>
    <scope>NUCLEOTIDE SEQUENCE</scope>
    <source>
        <tissue evidence="2">Young leaves</tissue>
    </source>
</reference>
<dbReference type="AlphaFoldDB" id="A0A9Q0KUT5"/>
<organism evidence="2 3">
    <name type="scientific">Protea cynaroides</name>
    <dbReference type="NCBI Taxonomy" id="273540"/>
    <lineage>
        <taxon>Eukaryota</taxon>
        <taxon>Viridiplantae</taxon>
        <taxon>Streptophyta</taxon>
        <taxon>Embryophyta</taxon>
        <taxon>Tracheophyta</taxon>
        <taxon>Spermatophyta</taxon>
        <taxon>Magnoliopsida</taxon>
        <taxon>Proteales</taxon>
        <taxon>Proteaceae</taxon>
        <taxon>Protea</taxon>
    </lineage>
</organism>
<evidence type="ECO:0000313" key="3">
    <source>
        <dbReference type="Proteomes" id="UP001141806"/>
    </source>
</evidence>
<dbReference type="Proteomes" id="UP001141806">
    <property type="component" value="Unassembled WGS sequence"/>
</dbReference>
<evidence type="ECO:0000256" key="1">
    <source>
        <dbReference type="SAM" id="MobiDB-lite"/>
    </source>
</evidence>
<comment type="caution">
    <text evidence="2">The sequence shown here is derived from an EMBL/GenBank/DDBJ whole genome shotgun (WGS) entry which is preliminary data.</text>
</comment>
<feature type="region of interest" description="Disordered" evidence="1">
    <location>
        <begin position="1"/>
        <end position="28"/>
    </location>
</feature>
<feature type="compositionally biased region" description="Gly residues" evidence="1">
    <location>
        <begin position="1"/>
        <end position="11"/>
    </location>
</feature>
<accession>A0A9Q0KUT5</accession>
<sequence>MEESIAGGGVMNIGRGSKEDDDAGKVTVSDRCSKEANDGHNACSSFPSVAVRRMTRSDRVCCCSSKANTEAQLHAHQGSQKRRDNNSLINAFSMKQLFEEHFSSVDVKL</sequence>
<dbReference type="EMBL" id="JAMYWD010000003">
    <property type="protein sequence ID" value="KAJ4976689.1"/>
    <property type="molecule type" value="Genomic_DNA"/>
</dbReference>